<sequence>MQQTTPDYGPRGQDTRPTFLRLPAVMKETGLGRTTIYRLISERRFPPPFRLSTRAVGWRRVDIDAWSDTRAQADH</sequence>
<keyword evidence="2" id="KW-1185">Reference proteome</keyword>
<dbReference type="Pfam" id="PF05930">
    <property type="entry name" value="Phage_AlpA"/>
    <property type="match status" value="1"/>
</dbReference>
<organism evidence="1 2">
    <name type="scientific">Rubrivivax gelatinosus</name>
    <name type="common">Rhodocyclus gelatinosus</name>
    <name type="synonym">Rhodopseudomonas gelatinosa</name>
    <dbReference type="NCBI Taxonomy" id="28068"/>
    <lineage>
        <taxon>Bacteria</taxon>
        <taxon>Pseudomonadati</taxon>
        <taxon>Pseudomonadota</taxon>
        <taxon>Betaproteobacteria</taxon>
        <taxon>Burkholderiales</taxon>
        <taxon>Sphaerotilaceae</taxon>
        <taxon>Rubrivivax</taxon>
    </lineage>
</organism>
<dbReference type="EMBL" id="NRRU01000004">
    <property type="protein sequence ID" value="MBK1711576.1"/>
    <property type="molecule type" value="Genomic_DNA"/>
</dbReference>
<evidence type="ECO:0000313" key="2">
    <source>
        <dbReference type="Proteomes" id="UP001041814"/>
    </source>
</evidence>
<name>A0ABS1DNP6_RUBGE</name>
<dbReference type="PANTHER" id="PTHR36154">
    <property type="entry name" value="DNA-BINDING TRANSCRIPTIONAL ACTIVATOR ALPA"/>
    <property type="match status" value="1"/>
</dbReference>
<comment type="caution">
    <text evidence="1">The sequence shown here is derived from an EMBL/GenBank/DDBJ whole genome shotgun (WGS) entry which is preliminary data.</text>
</comment>
<gene>
    <name evidence="1" type="ORF">CKO43_02130</name>
</gene>
<accession>A0ABS1DNP6</accession>
<protein>
    <recommendedName>
        <fullName evidence="3">AlpA family transcriptional regulator</fullName>
    </recommendedName>
</protein>
<dbReference type="InterPro" id="IPR052931">
    <property type="entry name" value="Prophage_regulatory_activator"/>
</dbReference>
<dbReference type="RefSeq" id="WP_200225334.1">
    <property type="nucleotide sequence ID" value="NZ_NRRT01000001.1"/>
</dbReference>
<dbReference type="Gene3D" id="1.10.238.160">
    <property type="match status" value="1"/>
</dbReference>
<reference evidence="1" key="1">
    <citation type="submission" date="2017-08" db="EMBL/GenBank/DDBJ databases">
        <authorList>
            <person name="Imhoff J.F."/>
            <person name="Rahn T."/>
            <person name="Kuenzel S."/>
            <person name="Neulinger S.C."/>
        </authorList>
    </citation>
    <scope>NUCLEOTIDE SEQUENCE</scope>
    <source>
        <strain evidence="1">IM 151</strain>
    </source>
</reference>
<evidence type="ECO:0008006" key="3">
    <source>
        <dbReference type="Google" id="ProtNLM"/>
    </source>
</evidence>
<evidence type="ECO:0000313" key="1">
    <source>
        <dbReference type="EMBL" id="MBK1711576.1"/>
    </source>
</evidence>
<dbReference type="Proteomes" id="UP001041814">
    <property type="component" value="Unassembled WGS sequence"/>
</dbReference>
<dbReference type="PANTHER" id="PTHR36154:SF1">
    <property type="entry name" value="DNA-BINDING TRANSCRIPTIONAL ACTIVATOR ALPA"/>
    <property type="match status" value="1"/>
</dbReference>
<proteinExistence type="predicted"/>
<dbReference type="InterPro" id="IPR010260">
    <property type="entry name" value="AlpA"/>
</dbReference>
<reference evidence="1" key="2">
    <citation type="journal article" date="2020" name="Microorganisms">
        <title>Osmotic Adaptation and Compatible Solute Biosynthesis of Phototrophic Bacteria as Revealed from Genome Analyses.</title>
        <authorList>
            <person name="Imhoff J.F."/>
            <person name="Rahn T."/>
            <person name="Kunzel S."/>
            <person name="Keller A."/>
            <person name="Neulinger S.C."/>
        </authorList>
    </citation>
    <scope>NUCLEOTIDE SEQUENCE</scope>
    <source>
        <strain evidence="1">IM 151</strain>
    </source>
</reference>